<organism evidence="1 2">
    <name type="scientific">Naganishia vaughanmartiniae</name>
    <dbReference type="NCBI Taxonomy" id="1424756"/>
    <lineage>
        <taxon>Eukaryota</taxon>
        <taxon>Fungi</taxon>
        <taxon>Dikarya</taxon>
        <taxon>Basidiomycota</taxon>
        <taxon>Agaricomycotina</taxon>
        <taxon>Tremellomycetes</taxon>
        <taxon>Filobasidiales</taxon>
        <taxon>Filobasidiaceae</taxon>
        <taxon>Naganishia</taxon>
    </lineage>
</organism>
<evidence type="ECO:0000313" key="1">
    <source>
        <dbReference type="EMBL" id="KAJ9121578.1"/>
    </source>
</evidence>
<dbReference type="EMBL" id="JASBWU010000005">
    <property type="protein sequence ID" value="KAJ9121578.1"/>
    <property type="molecule type" value="Genomic_DNA"/>
</dbReference>
<accession>A0ACC2XD97</accession>
<reference evidence="1" key="1">
    <citation type="submission" date="2023-04" db="EMBL/GenBank/DDBJ databases">
        <title>Draft Genome sequencing of Naganishia species isolated from polar environments using Oxford Nanopore Technology.</title>
        <authorList>
            <person name="Leo P."/>
            <person name="Venkateswaran K."/>
        </authorList>
    </citation>
    <scope>NUCLEOTIDE SEQUENCE</scope>
    <source>
        <strain evidence="1">MNA-CCFEE 5425</strain>
    </source>
</reference>
<name>A0ACC2XD97_9TREE</name>
<keyword evidence="2" id="KW-1185">Reference proteome</keyword>
<sequence length="316" mass="35062">MSRNIPIERDKRVSVIRELLQNIKVIKLNAWEEPFMKKAATARERELRAIRTLKLADAVLTTCNRWVPMMAIWLSYAIHTVVRGKPFPPSTALIAQKVFGGAIMALLKTPKIVSRGFSLHVSCERVATYLNGPELRSQRSLGNSVTLRDVTAVWQTGSSRERTQNTFTLEKVSITFLPNSLNIITGPLGSGKSLLLLSILGESRILAGEIEAPRSTADTIPGLGYRNSLANAATRASWLQPSFAYVPQVAYIEHGTVRANILFGEQFWEERYQQVLRACCLEEDFASWPDGDMTEVDEGGHILSGKAGLGPFLHDI</sequence>
<dbReference type="Proteomes" id="UP001243375">
    <property type="component" value="Unassembled WGS sequence"/>
</dbReference>
<gene>
    <name evidence="1" type="ORF">QFC22_002197</name>
</gene>
<comment type="caution">
    <text evidence="1">The sequence shown here is derived from an EMBL/GenBank/DDBJ whole genome shotgun (WGS) entry which is preliminary data.</text>
</comment>
<protein>
    <submittedName>
        <fullName evidence="1">Uncharacterized protein</fullName>
    </submittedName>
</protein>
<evidence type="ECO:0000313" key="2">
    <source>
        <dbReference type="Proteomes" id="UP001243375"/>
    </source>
</evidence>
<proteinExistence type="predicted"/>